<name>A0A0C3A9X5_9AGAM</name>
<dbReference type="HOGENOM" id="CLU_104751_1_0_1"/>
<organism evidence="1 2">
    <name type="scientific">Scleroderma citrinum Foug A</name>
    <dbReference type="NCBI Taxonomy" id="1036808"/>
    <lineage>
        <taxon>Eukaryota</taxon>
        <taxon>Fungi</taxon>
        <taxon>Dikarya</taxon>
        <taxon>Basidiomycota</taxon>
        <taxon>Agaricomycotina</taxon>
        <taxon>Agaricomycetes</taxon>
        <taxon>Agaricomycetidae</taxon>
        <taxon>Boletales</taxon>
        <taxon>Sclerodermatineae</taxon>
        <taxon>Sclerodermataceae</taxon>
        <taxon>Scleroderma</taxon>
    </lineage>
</organism>
<dbReference type="AlphaFoldDB" id="A0A0C3A9X5"/>
<dbReference type="EMBL" id="KN822049">
    <property type="protein sequence ID" value="KIM61687.1"/>
    <property type="molecule type" value="Genomic_DNA"/>
</dbReference>
<proteinExistence type="predicted"/>
<dbReference type="InParanoid" id="A0A0C3A9X5"/>
<keyword evidence="2" id="KW-1185">Reference proteome</keyword>
<reference evidence="1 2" key="1">
    <citation type="submission" date="2014-04" db="EMBL/GenBank/DDBJ databases">
        <authorList>
            <consortium name="DOE Joint Genome Institute"/>
            <person name="Kuo A."/>
            <person name="Kohler A."/>
            <person name="Nagy L.G."/>
            <person name="Floudas D."/>
            <person name="Copeland A."/>
            <person name="Barry K.W."/>
            <person name="Cichocki N."/>
            <person name="Veneault-Fourrey C."/>
            <person name="LaButti K."/>
            <person name="Lindquist E.A."/>
            <person name="Lipzen A."/>
            <person name="Lundell T."/>
            <person name="Morin E."/>
            <person name="Murat C."/>
            <person name="Sun H."/>
            <person name="Tunlid A."/>
            <person name="Henrissat B."/>
            <person name="Grigoriev I.V."/>
            <person name="Hibbett D.S."/>
            <person name="Martin F."/>
            <person name="Nordberg H.P."/>
            <person name="Cantor M.N."/>
            <person name="Hua S.X."/>
        </authorList>
    </citation>
    <scope>NUCLEOTIDE SEQUENCE [LARGE SCALE GENOMIC DNA]</scope>
    <source>
        <strain evidence="1 2">Foug A</strain>
    </source>
</reference>
<evidence type="ECO:0000313" key="1">
    <source>
        <dbReference type="EMBL" id="KIM61687.1"/>
    </source>
</evidence>
<gene>
    <name evidence="1" type="ORF">SCLCIDRAFT_864293</name>
</gene>
<dbReference type="Proteomes" id="UP000053989">
    <property type="component" value="Unassembled WGS sequence"/>
</dbReference>
<sequence>MIRHSPSEQDSCELLVDGVSMKFSRALNNIKLGDYGHFTDSKDFRREGNLLELADPKSLSLNAAIIPRQHKIYELGWHHHDGLIKLYKPLGLSLPSNDHFKSFLLSLSTRLTNRYLVTRVIQCPPQPGQPGSDTIYWYNFTKPLVWHRNEGAGSVVGGTMEL</sequence>
<accession>A0A0C3A9X5</accession>
<reference evidence="2" key="2">
    <citation type="submission" date="2015-01" db="EMBL/GenBank/DDBJ databases">
        <title>Evolutionary Origins and Diversification of the Mycorrhizal Mutualists.</title>
        <authorList>
            <consortium name="DOE Joint Genome Institute"/>
            <consortium name="Mycorrhizal Genomics Consortium"/>
            <person name="Kohler A."/>
            <person name="Kuo A."/>
            <person name="Nagy L.G."/>
            <person name="Floudas D."/>
            <person name="Copeland A."/>
            <person name="Barry K.W."/>
            <person name="Cichocki N."/>
            <person name="Veneault-Fourrey C."/>
            <person name="LaButti K."/>
            <person name="Lindquist E.A."/>
            <person name="Lipzen A."/>
            <person name="Lundell T."/>
            <person name="Morin E."/>
            <person name="Murat C."/>
            <person name="Riley R."/>
            <person name="Ohm R."/>
            <person name="Sun H."/>
            <person name="Tunlid A."/>
            <person name="Henrissat B."/>
            <person name="Grigoriev I.V."/>
            <person name="Hibbett D.S."/>
            <person name="Martin F."/>
        </authorList>
    </citation>
    <scope>NUCLEOTIDE SEQUENCE [LARGE SCALE GENOMIC DNA]</scope>
    <source>
        <strain evidence="2">Foug A</strain>
    </source>
</reference>
<dbReference type="STRING" id="1036808.A0A0C3A9X5"/>
<protein>
    <submittedName>
        <fullName evidence="1">Uncharacterized protein</fullName>
    </submittedName>
</protein>
<evidence type="ECO:0000313" key="2">
    <source>
        <dbReference type="Proteomes" id="UP000053989"/>
    </source>
</evidence>